<dbReference type="InterPro" id="IPR043504">
    <property type="entry name" value="Peptidase_S1_PA_chymotrypsin"/>
</dbReference>
<sequence>MTAIAAKDGEKYESIIVSKGEYPFVVIVQSMILYFYCLGSIVTKEHIMTTCSCFVYFEDGYVHEFEPQMFRVVSGKRTFESSPLQDDGAIQFIYYHNLFSMIFNVVLQAGYAHDICIIKLKTSLQFTDEIKPLTTVSSDLKEVWAKIQSLSAEGATCLAFGFGYKHVLNAKLPHGDNRLRKAYVVLLKDCSPYVPLNRDEDFKFLLCGRVSSNFTFDVGSPLICGKNVHAVFFETRQEVSLFVSMADFPDFSKLNSADRLFSKVQVLIAGITTVVVLLGVYAY</sequence>
<dbReference type="EnsemblMetazoa" id="XM_014390780.1">
    <property type="protein sequence ID" value="XP_014246266.1"/>
    <property type="gene ID" value="LOC106664788"/>
</dbReference>
<keyword evidence="2" id="KW-0472">Membrane</keyword>
<evidence type="ECO:0000259" key="3">
    <source>
        <dbReference type="PROSITE" id="PS50240"/>
    </source>
</evidence>
<evidence type="ECO:0000313" key="5">
    <source>
        <dbReference type="Proteomes" id="UP000494040"/>
    </source>
</evidence>
<protein>
    <recommendedName>
        <fullName evidence="3">Peptidase S1 domain-containing protein</fullName>
    </recommendedName>
</protein>
<dbReference type="Gene3D" id="2.40.10.10">
    <property type="entry name" value="Trypsin-like serine proteases"/>
    <property type="match status" value="1"/>
</dbReference>
<dbReference type="PROSITE" id="PS50240">
    <property type="entry name" value="TRYPSIN_DOM"/>
    <property type="match status" value="1"/>
</dbReference>
<dbReference type="PANTHER" id="PTHR24250:SF45">
    <property type="entry name" value="INACTIVE SERINE PROTEASE 54"/>
    <property type="match status" value="1"/>
</dbReference>
<dbReference type="KEGG" id="clec:106664788"/>
<keyword evidence="2" id="KW-1133">Transmembrane helix</keyword>
<feature type="transmembrane region" description="Helical" evidence="2">
    <location>
        <begin position="260"/>
        <end position="282"/>
    </location>
</feature>
<dbReference type="Pfam" id="PF00089">
    <property type="entry name" value="Trypsin"/>
    <property type="match status" value="1"/>
</dbReference>
<reference evidence="4" key="1">
    <citation type="submission" date="2022-01" db="UniProtKB">
        <authorList>
            <consortium name="EnsemblMetazoa"/>
        </authorList>
    </citation>
    <scope>IDENTIFICATION</scope>
</reference>
<dbReference type="Proteomes" id="UP000494040">
    <property type="component" value="Unassembled WGS sequence"/>
</dbReference>
<feature type="transmembrane region" description="Helical" evidence="2">
    <location>
        <begin position="22"/>
        <end position="42"/>
    </location>
</feature>
<accession>A0A8I6TDD9</accession>
<dbReference type="GeneID" id="106664788"/>
<evidence type="ECO:0000256" key="1">
    <source>
        <dbReference type="ARBA" id="ARBA00023157"/>
    </source>
</evidence>
<evidence type="ECO:0000313" key="4">
    <source>
        <dbReference type="EnsemblMetazoa" id="XP_014246266.1"/>
    </source>
</evidence>
<dbReference type="PANTHER" id="PTHR24250">
    <property type="entry name" value="CHYMOTRYPSIN-RELATED"/>
    <property type="match status" value="1"/>
</dbReference>
<dbReference type="GO" id="GO:0006508">
    <property type="term" value="P:proteolysis"/>
    <property type="evidence" value="ECO:0007669"/>
    <property type="project" value="InterPro"/>
</dbReference>
<dbReference type="GO" id="GO:0004252">
    <property type="term" value="F:serine-type endopeptidase activity"/>
    <property type="evidence" value="ECO:0007669"/>
    <property type="project" value="InterPro"/>
</dbReference>
<dbReference type="OrthoDB" id="6742316at2759"/>
<organism evidence="4 5">
    <name type="scientific">Cimex lectularius</name>
    <name type="common">Bed bug</name>
    <name type="synonym">Acanthia lectularia</name>
    <dbReference type="NCBI Taxonomy" id="79782"/>
    <lineage>
        <taxon>Eukaryota</taxon>
        <taxon>Metazoa</taxon>
        <taxon>Ecdysozoa</taxon>
        <taxon>Arthropoda</taxon>
        <taxon>Hexapoda</taxon>
        <taxon>Insecta</taxon>
        <taxon>Pterygota</taxon>
        <taxon>Neoptera</taxon>
        <taxon>Paraneoptera</taxon>
        <taxon>Hemiptera</taxon>
        <taxon>Heteroptera</taxon>
        <taxon>Panheteroptera</taxon>
        <taxon>Cimicomorpha</taxon>
        <taxon>Cimicidae</taxon>
        <taxon>Cimex</taxon>
    </lineage>
</organism>
<dbReference type="InterPro" id="IPR001254">
    <property type="entry name" value="Trypsin_dom"/>
</dbReference>
<dbReference type="AlphaFoldDB" id="A0A8I6TDD9"/>
<name>A0A8I6TDD9_CIMLE</name>
<dbReference type="InterPro" id="IPR009003">
    <property type="entry name" value="Peptidase_S1_PA"/>
</dbReference>
<dbReference type="SUPFAM" id="SSF50494">
    <property type="entry name" value="Trypsin-like serine proteases"/>
    <property type="match status" value="1"/>
</dbReference>
<keyword evidence="5" id="KW-1185">Reference proteome</keyword>
<feature type="domain" description="Peptidase S1" evidence="3">
    <location>
        <begin position="6"/>
        <end position="276"/>
    </location>
</feature>
<proteinExistence type="predicted"/>
<evidence type="ECO:0000256" key="2">
    <source>
        <dbReference type="SAM" id="Phobius"/>
    </source>
</evidence>
<dbReference type="SMART" id="SM00020">
    <property type="entry name" value="Tryp_SPc"/>
    <property type="match status" value="1"/>
</dbReference>
<keyword evidence="2" id="KW-0812">Transmembrane</keyword>
<dbReference type="RefSeq" id="XP_014246266.1">
    <property type="nucleotide sequence ID" value="XM_014390780.1"/>
</dbReference>
<keyword evidence="1" id="KW-1015">Disulfide bond</keyword>